<keyword evidence="8 13" id="KW-1133">Transmembrane helix</keyword>
<feature type="transmembrane region" description="Helical" evidence="13">
    <location>
        <begin position="12"/>
        <end position="32"/>
    </location>
</feature>
<evidence type="ECO:0000256" key="5">
    <source>
        <dbReference type="ARBA" id="ARBA00022692"/>
    </source>
</evidence>
<dbReference type="InterPro" id="IPR010617">
    <property type="entry name" value="TMEM175-like"/>
</dbReference>
<keyword evidence="9" id="KW-0406">Ion transport</keyword>
<gene>
    <name evidence="14" type="ORF">MAE01_06500</name>
</gene>
<keyword evidence="3" id="KW-0813">Transport</keyword>
<evidence type="ECO:0000256" key="10">
    <source>
        <dbReference type="ARBA" id="ARBA00023136"/>
    </source>
</evidence>
<keyword evidence="4" id="KW-0633">Potassium transport</keyword>
<evidence type="ECO:0000256" key="6">
    <source>
        <dbReference type="ARBA" id="ARBA00022826"/>
    </source>
</evidence>
<reference evidence="14 15" key="1">
    <citation type="submission" date="2019-07" db="EMBL/GenBank/DDBJ databases">
        <title>Whole genome shotgun sequence of Microbacterium aerolatum NBRC 103071.</title>
        <authorList>
            <person name="Hosoyama A."/>
            <person name="Uohara A."/>
            <person name="Ohji S."/>
            <person name="Ichikawa N."/>
        </authorList>
    </citation>
    <scope>NUCLEOTIDE SEQUENCE [LARGE SCALE GENOMIC DNA]</scope>
    <source>
        <strain evidence="14 15">NBRC 103071</strain>
    </source>
</reference>
<keyword evidence="7" id="KW-0630">Potassium</keyword>
<evidence type="ECO:0000256" key="3">
    <source>
        <dbReference type="ARBA" id="ARBA00022448"/>
    </source>
</evidence>
<evidence type="ECO:0000256" key="12">
    <source>
        <dbReference type="ARBA" id="ARBA00034430"/>
    </source>
</evidence>
<dbReference type="GO" id="GO:0005267">
    <property type="term" value="F:potassium channel activity"/>
    <property type="evidence" value="ECO:0007669"/>
    <property type="project" value="UniProtKB-KW"/>
</dbReference>
<feature type="transmembrane region" description="Helical" evidence="13">
    <location>
        <begin position="118"/>
        <end position="140"/>
    </location>
</feature>
<comment type="subcellular location">
    <subcellularLocation>
        <location evidence="1">Membrane</location>
        <topology evidence="1">Multi-pass membrane protein</topology>
    </subcellularLocation>
</comment>
<accession>A0A511ABB7</accession>
<keyword evidence="10 13" id="KW-0472">Membrane</keyword>
<evidence type="ECO:0000256" key="1">
    <source>
        <dbReference type="ARBA" id="ARBA00004141"/>
    </source>
</evidence>
<evidence type="ECO:0000313" key="15">
    <source>
        <dbReference type="Proteomes" id="UP000321225"/>
    </source>
</evidence>
<keyword evidence="15" id="KW-1185">Reference proteome</keyword>
<feature type="transmembrane region" description="Helical" evidence="13">
    <location>
        <begin position="52"/>
        <end position="71"/>
    </location>
</feature>
<sequence>MTDQATFAPERLKAFVDAVVAIAMTLLILPLLESVSEAADVGTDTGDFLAEHSGQLMSFTLSFVLIAAFWMEHHGQYQQVRRVTPALLWINVAWMLTIVWLPVPTAMLGQMHPDPLQALLYIGTLILTQVATMAGKLYLLRQPQLTDMSPELLRRGTAGDLAAIILFCIALPIAAWVHVIGYFALLLVALSDPLEKLLLRARR</sequence>
<dbReference type="GO" id="GO:0015252">
    <property type="term" value="F:proton channel activity"/>
    <property type="evidence" value="ECO:0007669"/>
    <property type="project" value="InterPro"/>
</dbReference>
<keyword evidence="11" id="KW-0407">Ion channel</keyword>
<evidence type="ECO:0000256" key="9">
    <source>
        <dbReference type="ARBA" id="ARBA00023065"/>
    </source>
</evidence>
<dbReference type="PANTHER" id="PTHR31462:SF5">
    <property type="entry name" value="ENDOSOMAL_LYSOSOMAL PROTON CHANNEL TMEM175"/>
    <property type="match status" value="1"/>
</dbReference>
<comment type="similarity">
    <text evidence="2">Belongs to the TMEM175 family.</text>
</comment>
<evidence type="ECO:0008006" key="16">
    <source>
        <dbReference type="Google" id="ProtNLM"/>
    </source>
</evidence>
<evidence type="ECO:0000256" key="7">
    <source>
        <dbReference type="ARBA" id="ARBA00022958"/>
    </source>
</evidence>
<comment type="catalytic activity">
    <reaction evidence="12">
        <text>K(+)(in) = K(+)(out)</text>
        <dbReference type="Rhea" id="RHEA:29463"/>
        <dbReference type="ChEBI" id="CHEBI:29103"/>
    </reaction>
</comment>
<evidence type="ECO:0000256" key="13">
    <source>
        <dbReference type="SAM" id="Phobius"/>
    </source>
</evidence>
<keyword evidence="6" id="KW-0631">Potassium channel</keyword>
<name>A0A511ABB7_9MICO</name>
<dbReference type="PANTHER" id="PTHR31462">
    <property type="entry name" value="ENDOSOMAL/LYSOSOMAL POTASSIUM CHANNEL TMEM175"/>
    <property type="match status" value="1"/>
</dbReference>
<dbReference type="AlphaFoldDB" id="A0A511ABB7"/>
<feature type="transmembrane region" description="Helical" evidence="13">
    <location>
        <begin position="83"/>
        <end position="103"/>
    </location>
</feature>
<proteinExistence type="inferred from homology"/>
<dbReference type="RefSeq" id="WP_229718236.1">
    <property type="nucleotide sequence ID" value="NZ_BJUW01000002.1"/>
</dbReference>
<dbReference type="Proteomes" id="UP000321225">
    <property type="component" value="Unassembled WGS sequence"/>
</dbReference>
<dbReference type="EMBL" id="BJUW01000002">
    <property type="protein sequence ID" value="GEK85474.1"/>
    <property type="molecule type" value="Genomic_DNA"/>
</dbReference>
<evidence type="ECO:0000313" key="14">
    <source>
        <dbReference type="EMBL" id="GEK85474.1"/>
    </source>
</evidence>
<evidence type="ECO:0000256" key="8">
    <source>
        <dbReference type="ARBA" id="ARBA00022989"/>
    </source>
</evidence>
<dbReference type="GO" id="GO:0016020">
    <property type="term" value="C:membrane"/>
    <property type="evidence" value="ECO:0007669"/>
    <property type="project" value="UniProtKB-SubCell"/>
</dbReference>
<evidence type="ECO:0000256" key="11">
    <source>
        <dbReference type="ARBA" id="ARBA00023303"/>
    </source>
</evidence>
<comment type="caution">
    <text evidence="14">The sequence shown here is derived from an EMBL/GenBank/DDBJ whole genome shotgun (WGS) entry which is preliminary data.</text>
</comment>
<feature type="transmembrane region" description="Helical" evidence="13">
    <location>
        <begin position="161"/>
        <end position="190"/>
    </location>
</feature>
<organism evidence="14 15">
    <name type="scientific">Microbacterium aerolatum</name>
    <dbReference type="NCBI Taxonomy" id="153731"/>
    <lineage>
        <taxon>Bacteria</taxon>
        <taxon>Bacillati</taxon>
        <taxon>Actinomycetota</taxon>
        <taxon>Actinomycetes</taxon>
        <taxon>Micrococcales</taxon>
        <taxon>Microbacteriaceae</taxon>
        <taxon>Microbacterium</taxon>
    </lineage>
</organism>
<evidence type="ECO:0000256" key="2">
    <source>
        <dbReference type="ARBA" id="ARBA00006920"/>
    </source>
</evidence>
<evidence type="ECO:0000256" key="4">
    <source>
        <dbReference type="ARBA" id="ARBA00022538"/>
    </source>
</evidence>
<protein>
    <recommendedName>
        <fullName evidence="16">DUF1211 domain-containing membrane protein</fullName>
    </recommendedName>
</protein>
<dbReference type="Pfam" id="PF06736">
    <property type="entry name" value="TMEM175"/>
    <property type="match status" value="1"/>
</dbReference>
<keyword evidence="5 13" id="KW-0812">Transmembrane</keyword>